<dbReference type="EMBL" id="JAGGJV010000002">
    <property type="protein sequence ID" value="MBP1858140.1"/>
    <property type="molecule type" value="Genomic_DNA"/>
</dbReference>
<evidence type="ECO:0000259" key="1">
    <source>
        <dbReference type="Pfam" id="PF04773"/>
    </source>
</evidence>
<dbReference type="Proteomes" id="UP000823786">
    <property type="component" value="Unassembled WGS sequence"/>
</dbReference>
<dbReference type="InterPro" id="IPR006860">
    <property type="entry name" value="FecR"/>
</dbReference>
<gene>
    <name evidence="2" type="ORF">J2Z75_001636</name>
</gene>
<keyword evidence="3" id="KW-1185">Reference proteome</keyword>
<name>A0ABS4EJL9_9HYPH</name>
<protein>
    <recommendedName>
        <fullName evidence="1">FecR protein domain-containing protein</fullName>
    </recommendedName>
</protein>
<evidence type="ECO:0000313" key="3">
    <source>
        <dbReference type="Proteomes" id="UP000823786"/>
    </source>
</evidence>
<dbReference type="Gene3D" id="2.60.120.1440">
    <property type="match status" value="1"/>
</dbReference>
<dbReference type="PANTHER" id="PTHR38731">
    <property type="entry name" value="LIPL45-RELATED LIPOPROTEIN-RELATED"/>
    <property type="match status" value="1"/>
</dbReference>
<dbReference type="Pfam" id="PF04773">
    <property type="entry name" value="FecR"/>
    <property type="match status" value="1"/>
</dbReference>
<organism evidence="2 3">
    <name type="scientific">Rhizobium herbae</name>
    <dbReference type="NCBI Taxonomy" id="508661"/>
    <lineage>
        <taxon>Bacteria</taxon>
        <taxon>Pseudomonadati</taxon>
        <taxon>Pseudomonadota</taxon>
        <taxon>Alphaproteobacteria</taxon>
        <taxon>Hyphomicrobiales</taxon>
        <taxon>Rhizobiaceae</taxon>
        <taxon>Rhizobium/Agrobacterium group</taxon>
        <taxon>Rhizobium</taxon>
    </lineage>
</organism>
<reference evidence="2 3" key="1">
    <citation type="submission" date="2021-03" db="EMBL/GenBank/DDBJ databases">
        <title>Genomic Encyclopedia of Type Strains, Phase IV (KMG-IV): sequencing the most valuable type-strain genomes for metagenomic binning, comparative biology and taxonomic classification.</title>
        <authorList>
            <person name="Goeker M."/>
        </authorList>
    </citation>
    <scope>NUCLEOTIDE SEQUENCE [LARGE SCALE GENOMIC DNA]</scope>
    <source>
        <strain evidence="2 3">DSM 26427</strain>
    </source>
</reference>
<feature type="domain" description="FecR protein" evidence="1">
    <location>
        <begin position="72"/>
        <end position="166"/>
    </location>
</feature>
<proteinExistence type="predicted"/>
<comment type="caution">
    <text evidence="2">The sequence shown here is derived from an EMBL/GenBank/DDBJ whole genome shotgun (WGS) entry which is preliminary data.</text>
</comment>
<accession>A0ABS4EJL9</accession>
<dbReference type="PANTHER" id="PTHR38731:SF3">
    <property type="entry name" value="BLL6125 PROTEIN"/>
    <property type="match status" value="1"/>
</dbReference>
<evidence type="ECO:0000313" key="2">
    <source>
        <dbReference type="EMBL" id="MBP1858140.1"/>
    </source>
</evidence>
<sequence>MTRDIFPMRHGLIGRRTFIAGCALIAGGLAAIPTRANTIIGKASDVRGKVNLKRAEKEEGLATGAQIMDNDYVATGSNSFADLALEGDTRILLGSQTELLLDSFIAGQGGTMELGMGQMVFDRPEGLPKIDLALRTTFGMIGVRGTKFFAGPNRGVFAVFVEHGQVSVDGGGVQRLVGAGEGIEIAKPGDAPTETVVWKEARIVEAYASVGLKR</sequence>